<evidence type="ECO:0000256" key="1">
    <source>
        <dbReference type="SAM" id="Phobius"/>
    </source>
</evidence>
<evidence type="ECO:0000313" key="2">
    <source>
        <dbReference type="EMBL" id="QJC55719.1"/>
    </source>
</evidence>
<dbReference type="Proteomes" id="UP000502041">
    <property type="component" value="Chromosome"/>
</dbReference>
<evidence type="ECO:0008006" key="4">
    <source>
        <dbReference type="Google" id="ProtNLM"/>
    </source>
</evidence>
<accession>A0A6H2H777</accession>
<feature type="transmembrane region" description="Helical" evidence="1">
    <location>
        <begin position="26"/>
        <end position="46"/>
    </location>
</feature>
<proteinExistence type="predicted"/>
<name>A0A6H2H777_9BURK</name>
<dbReference type="RefSeq" id="WP_168921544.1">
    <property type="nucleotide sequence ID" value="NZ_CP051461.1"/>
</dbReference>
<dbReference type="NCBIfam" id="NF041043">
    <property type="entry name" value="BPSS1780_fam"/>
    <property type="match status" value="1"/>
</dbReference>
<feature type="transmembrane region" description="Helical" evidence="1">
    <location>
        <begin position="97"/>
        <end position="118"/>
    </location>
</feature>
<feature type="transmembrane region" description="Helical" evidence="1">
    <location>
        <begin position="151"/>
        <end position="172"/>
    </location>
</feature>
<keyword evidence="1" id="KW-0812">Transmembrane</keyword>
<keyword evidence="3" id="KW-1185">Reference proteome</keyword>
<feature type="transmembrane region" description="Helical" evidence="1">
    <location>
        <begin position="193"/>
        <end position="217"/>
    </location>
</feature>
<reference evidence="2 3" key="1">
    <citation type="submission" date="2020-04" db="EMBL/GenBank/DDBJ databases">
        <title>Complete genome of a Psychrophilic, Marine, Gas Vacuolate Bacterium Polaromonas vacuolata KCTC 22033T.</title>
        <authorList>
            <person name="Hwang K."/>
            <person name="Kim K.M."/>
        </authorList>
    </citation>
    <scope>NUCLEOTIDE SEQUENCE [LARGE SCALE GENOMIC DNA]</scope>
    <source>
        <strain evidence="2 3">KCTC 22033</strain>
    </source>
</reference>
<feature type="transmembrane region" description="Helical" evidence="1">
    <location>
        <begin position="223"/>
        <end position="247"/>
    </location>
</feature>
<keyword evidence="1" id="KW-1133">Transmembrane helix</keyword>
<feature type="transmembrane region" description="Helical" evidence="1">
    <location>
        <begin position="52"/>
        <end position="69"/>
    </location>
</feature>
<gene>
    <name evidence="2" type="ORF">HC248_01001</name>
</gene>
<sequence>MKLNIVPARTGVLWAKQGIRTFLRQPLAMSGLFFLFMASLSIATLFPVIGPAIALALLPAATLGLMAATQQADRGKFPMPIMLASAFREGPQVRKSMLILGSLYALGFLLIMAISSLLDGGDFAKLYLVGGSVSEEVVTQPGFQTAMWVTLVLYLPLSLMFWHAPALVYWHGVSPVKSLFLSMMTCYHNFGAMLLYALFWASLFISAIVVISLIAVLVGEPKIASMALFPIALMMMAMFFTSIYYTFLDCFEATPDPSKAVAPENLSDGML</sequence>
<dbReference type="AlphaFoldDB" id="A0A6H2H777"/>
<dbReference type="EMBL" id="CP051461">
    <property type="protein sequence ID" value="QJC55719.1"/>
    <property type="molecule type" value="Genomic_DNA"/>
</dbReference>
<protein>
    <recommendedName>
        <fullName evidence="4">Transmembrane protein</fullName>
    </recommendedName>
</protein>
<evidence type="ECO:0000313" key="3">
    <source>
        <dbReference type="Proteomes" id="UP000502041"/>
    </source>
</evidence>
<dbReference type="InterPro" id="IPR047798">
    <property type="entry name" value="BPSS1780-like"/>
</dbReference>
<organism evidence="2 3">
    <name type="scientific">Polaromonas vacuolata</name>
    <dbReference type="NCBI Taxonomy" id="37448"/>
    <lineage>
        <taxon>Bacteria</taxon>
        <taxon>Pseudomonadati</taxon>
        <taxon>Pseudomonadota</taxon>
        <taxon>Betaproteobacteria</taxon>
        <taxon>Burkholderiales</taxon>
        <taxon>Comamonadaceae</taxon>
        <taxon>Polaromonas</taxon>
    </lineage>
</organism>
<dbReference type="KEGG" id="pvac:HC248_01001"/>
<keyword evidence="1" id="KW-0472">Membrane</keyword>